<dbReference type="OrthoDB" id="1718022at2759"/>
<gene>
    <name evidence="2" type="ORF">F0562_016938</name>
</gene>
<sequence>MNNHPSPSPPPPPPQPLLDLRTTAQVIKQTTSIFSSHLFTFLFLAFLILTFRTNVENGTHFITGFIDRDPSLKALLSRIDISGKSLYPSSSDPLVHHHQRRRHRHRRPFLHLTRVGTLDEDFFSGDEDNDRSLFGSNPKTQPNVSFVILNSFDSKLGFSNFVTDNGIRVSEIVRPGFTFKAPEGSLQYIEGERNDDEGSIMNGFQRRNGKMRVKRHIDASASNDAVLAFLQLLISVMKSRKIVVPDRVECKTNIHVSDYEELGAPLIPLKGTRRSSDPVERWHIEQH</sequence>
<keyword evidence="1" id="KW-0812">Transmembrane</keyword>
<keyword evidence="1" id="KW-0472">Membrane</keyword>
<dbReference type="PANTHER" id="PTHR36353:SF1">
    <property type="entry name" value="TRANSMEMBRANE PROTEIN"/>
    <property type="match status" value="1"/>
</dbReference>
<dbReference type="InterPro" id="IPR056715">
    <property type="entry name" value="DUF7813"/>
</dbReference>
<evidence type="ECO:0000256" key="1">
    <source>
        <dbReference type="SAM" id="Phobius"/>
    </source>
</evidence>
<accession>A0A5J4ZFQ3</accession>
<reference evidence="2 3" key="1">
    <citation type="submission" date="2019-09" db="EMBL/GenBank/DDBJ databases">
        <title>A chromosome-level genome assembly of the Chinese tupelo Nyssa sinensis.</title>
        <authorList>
            <person name="Yang X."/>
            <person name="Kang M."/>
            <person name="Yang Y."/>
            <person name="Xiong H."/>
            <person name="Wang M."/>
            <person name="Zhang Z."/>
            <person name="Wang Z."/>
            <person name="Wu H."/>
            <person name="Ma T."/>
            <person name="Liu J."/>
            <person name="Xi Z."/>
        </authorList>
    </citation>
    <scope>NUCLEOTIDE SEQUENCE [LARGE SCALE GENOMIC DNA]</scope>
    <source>
        <strain evidence="2">J267</strain>
        <tissue evidence="2">Leaf</tissue>
    </source>
</reference>
<evidence type="ECO:0000313" key="3">
    <source>
        <dbReference type="Proteomes" id="UP000325577"/>
    </source>
</evidence>
<feature type="transmembrane region" description="Helical" evidence="1">
    <location>
        <begin position="33"/>
        <end position="51"/>
    </location>
</feature>
<protein>
    <submittedName>
        <fullName evidence="2">Uncharacterized protein</fullName>
    </submittedName>
</protein>
<dbReference type="PANTHER" id="PTHR36353">
    <property type="entry name" value="TRANSMEMBRANE PROTEIN"/>
    <property type="match status" value="1"/>
</dbReference>
<evidence type="ECO:0000313" key="2">
    <source>
        <dbReference type="EMBL" id="KAA8516556.1"/>
    </source>
</evidence>
<keyword evidence="1" id="KW-1133">Transmembrane helix</keyword>
<dbReference type="Proteomes" id="UP000325577">
    <property type="component" value="Linkage Group LG8"/>
</dbReference>
<dbReference type="Pfam" id="PF25105">
    <property type="entry name" value="DUF7813"/>
    <property type="match status" value="1"/>
</dbReference>
<name>A0A5J4ZFQ3_9ASTE</name>
<organism evidence="2 3">
    <name type="scientific">Nyssa sinensis</name>
    <dbReference type="NCBI Taxonomy" id="561372"/>
    <lineage>
        <taxon>Eukaryota</taxon>
        <taxon>Viridiplantae</taxon>
        <taxon>Streptophyta</taxon>
        <taxon>Embryophyta</taxon>
        <taxon>Tracheophyta</taxon>
        <taxon>Spermatophyta</taxon>
        <taxon>Magnoliopsida</taxon>
        <taxon>eudicotyledons</taxon>
        <taxon>Gunneridae</taxon>
        <taxon>Pentapetalae</taxon>
        <taxon>asterids</taxon>
        <taxon>Cornales</taxon>
        <taxon>Nyssaceae</taxon>
        <taxon>Nyssa</taxon>
    </lineage>
</organism>
<keyword evidence="3" id="KW-1185">Reference proteome</keyword>
<dbReference type="AlphaFoldDB" id="A0A5J4ZFQ3"/>
<dbReference type="EMBL" id="CM018051">
    <property type="protein sequence ID" value="KAA8516556.1"/>
    <property type="molecule type" value="Genomic_DNA"/>
</dbReference>
<proteinExistence type="predicted"/>